<dbReference type="SUPFAM" id="SSF55486">
    <property type="entry name" value="Metalloproteases ('zincins'), catalytic domain"/>
    <property type="match status" value="1"/>
</dbReference>
<dbReference type="Gene3D" id="3.30.2010.20">
    <property type="match status" value="1"/>
</dbReference>
<gene>
    <name evidence="1" type="ORF">A3H68_00225</name>
</gene>
<reference evidence="1 2" key="1">
    <citation type="journal article" date="2016" name="Nat. Commun.">
        <title>Thousands of microbial genomes shed light on interconnected biogeochemical processes in an aquifer system.</title>
        <authorList>
            <person name="Anantharaman K."/>
            <person name="Brown C.T."/>
            <person name="Hug L.A."/>
            <person name="Sharon I."/>
            <person name="Castelle C.J."/>
            <person name="Probst A.J."/>
            <person name="Thomas B.C."/>
            <person name="Singh A."/>
            <person name="Wilkins M.J."/>
            <person name="Karaoz U."/>
            <person name="Brodie E.L."/>
            <person name="Williams K.H."/>
            <person name="Hubbard S.S."/>
            <person name="Banfield J.F."/>
        </authorList>
    </citation>
    <scope>NUCLEOTIDE SEQUENCE [LARGE SCALE GENOMIC DNA]</scope>
</reference>
<dbReference type="InterPro" id="IPR038555">
    <property type="entry name" value="Zincin_1_sf"/>
</dbReference>
<comment type="caution">
    <text evidence="1">The sequence shown here is derived from an EMBL/GenBank/DDBJ whole genome shotgun (WGS) entry which is preliminary data.</text>
</comment>
<dbReference type="Proteomes" id="UP000176429">
    <property type="component" value="Unassembled WGS sequence"/>
</dbReference>
<organism evidence="1 2">
    <name type="scientific">Candidatus Taylorbacteria bacterium RIFCSPLOWO2_02_FULL_46_40</name>
    <dbReference type="NCBI Taxonomy" id="1802329"/>
    <lineage>
        <taxon>Bacteria</taxon>
        <taxon>Candidatus Tayloriibacteriota</taxon>
    </lineage>
</organism>
<dbReference type="Pfam" id="PF06262">
    <property type="entry name" value="Zincin_1"/>
    <property type="match status" value="1"/>
</dbReference>
<dbReference type="EMBL" id="MHSH01000044">
    <property type="protein sequence ID" value="OHA40802.1"/>
    <property type="molecule type" value="Genomic_DNA"/>
</dbReference>
<name>A0A1G2NZL2_9BACT</name>
<proteinExistence type="predicted"/>
<dbReference type="AlphaFoldDB" id="A0A1G2NZL2"/>
<evidence type="ECO:0000313" key="1">
    <source>
        <dbReference type="EMBL" id="OHA40802.1"/>
    </source>
</evidence>
<dbReference type="InterPro" id="IPR010428">
    <property type="entry name" value="Zincin_1"/>
</dbReference>
<evidence type="ECO:0000313" key="2">
    <source>
        <dbReference type="Proteomes" id="UP000176429"/>
    </source>
</evidence>
<sequence>MERIEFEKIVARAVRDVPEKFQTKIKNVAFLVEDEPSAQIRRREELEEDETLLGYYQGVPNTARGDYYGIGETLPDTIIIFQKPIEEEARGDLAKIKKVVEETVWHELAHYFGMDENAVRRRENGTSI</sequence>
<protein>
    <recommendedName>
        <fullName evidence="3">Metallopeptidase family protein</fullName>
    </recommendedName>
</protein>
<dbReference type="CDD" id="cd12952">
    <property type="entry name" value="MMP_ACEL2062"/>
    <property type="match status" value="1"/>
</dbReference>
<evidence type="ECO:0008006" key="3">
    <source>
        <dbReference type="Google" id="ProtNLM"/>
    </source>
</evidence>
<accession>A0A1G2NZL2</accession>